<gene>
    <name evidence="3" type="ORF">PHYSODRAFT_293114</name>
</gene>
<dbReference type="STRING" id="1094619.G4YGP3"/>
<evidence type="ECO:0000313" key="3">
    <source>
        <dbReference type="EMBL" id="EGZ27006.1"/>
    </source>
</evidence>
<evidence type="ECO:0000313" key="4">
    <source>
        <dbReference type="Proteomes" id="UP000002640"/>
    </source>
</evidence>
<evidence type="ECO:0000256" key="1">
    <source>
        <dbReference type="SAM" id="MobiDB-lite"/>
    </source>
</evidence>
<dbReference type="KEGG" id="psoj:PHYSODRAFT_293114"/>
<feature type="compositionally biased region" description="Low complexity" evidence="1">
    <location>
        <begin position="176"/>
        <end position="187"/>
    </location>
</feature>
<accession>G4YGP3</accession>
<feature type="region of interest" description="Disordered" evidence="1">
    <location>
        <begin position="176"/>
        <end position="216"/>
    </location>
</feature>
<organism evidence="3 4">
    <name type="scientific">Phytophthora sojae (strain P6497)</name>
    <name type="common">Soybean stem and root rot agent</name>
    <name type="synonym">Phytophthora megasperma f. sp. glycines</name>
    <dbReference type="NCBI Taxonomy" id="1094619"/>
    <lineage>
        <taxon>Eukaryota</taxon>
        <taxon>Sar</taxon>
        <taxon>Stramenopiles</taxon>
        <taxon>Oomycota</taxon>
        <taxon>Peronosporomycetes</taxon>
        <taxon>Peronosporales</taxon>
        <taxon>Peronosporaceae</taxon>
        <taxon>Phytophthora</taxon>
    </lineage>
</organism>
<proteinExistence type="predicted"/>
<evidence type="ECO:0000256" key="2">
    <source>
        <dbReference type="SAM" id="SignalP"/>
    </source>
</evidence>
<reference evidence="3 4" key="1">
    <citation type="journal article" date="2006" name="Science">
        <title>Phytophthora genome sequences uncover evolutionary origins and mechanisms of pathogenesis.</title>
        <authorList>
            <person name="Tyler B.M."/>
            <person name="Tripathy S."/>
            <person name="Zhang X."/>
            <person name="Dehal P."/>
            <person name="Jiang R.H."/>
            <person name="Aerts A."/>
            <person name="Arredondo F.D."/>
            <person name="Baxter L."/>
            <person name="Bensasson D."/>
            <person name="Beynon J.L."/>
            <person name="Chapman J."/>
            <person name="Damasceno C.M."/>
            <person name="Dorrance A.E."/>
            <person name="Dou D."/>
            <person name="Dickerman A.W."/>
            <person name="Dubchak I.L."/>
            <person name="Garbelotto M."/>
            <person name="Gijzen M."/>
            <person name="Gordon S.G."/>
            <person name="Govers F."/>
            <person name="Grunwald N.J."/>
            <person name="Huang W."/>
            <person name="Ivors K.L."/>
            <person name="Jones R.W."/>
            <person name="Kamoun S."/>
            <person name="Krampis K."/>
            <person name="Lamour K.H."/>
            <person name="Lee M.K."/>
            <person name="McDonald W.H."/>
            <person name="Medina M."/>
            <person name="Meijer H.J."/>
            <person name="Nordberg E.K."/>
            <person name="Maclean D.J."/>
            <person name="Ospina-Giraldo M.D."/>
            <person name="Morris P.F."/>
            <person name="Phuntumart V."/>
            <person name="Putnam N.H."/>
            <person name="Rash S."/>
            <person name="Rose J.K."/>
            <person name="Sakihama Y."/>
            <person name="Salamov A.A."/>
            <person name="Savidor A."/>
            <person name="Scheuring C.F."/>
            <person name="Smith B.M."/>
            <person name="Sobral B.W."/>
            <person name="Terry A."/>
            <person name="Torto-Alalibo T.A."/>
            <person name="Win J."/>
            <person name="Xu Z."/>
            <person name="Zhang H."/>
            <person name="Grigoriev I.V."/>
            <person name="Rokhsar D.S."/>
            <person name="Boore J.L."/>
        </authorList>
    </citation>
    <scope>NUCLEOTIDE SEQUENCE [LARGE SCALE GENOMIC DNA]</scope>
    <source>
        <strain evidence="3 4">P6497</strain>
    </source>
</reference>
<dbReference type="EMBL" id="JH159151">
    <property type="protein sequence ID" value="EGZ27006.1"/>
    <property type="molecule type" value="Genomic_DNA"/>
</dbReference>
<dbReference type="RefSeq" id="XP_009514281.1">
    <property type="nucleotide sequence ID" value="XM_009515986.1"/>
</dbReference>
<dbReference type="AlphaFoldDB" id="G4YGP3"/>
<dbReference type="GeneID" id="20640942"/>
<protein>
    <submittedName>
        <fullName evidence="3">Uncharacterized protein</fullName>
    </submittedName>
</protein>
<dbReference type="InParanoid" id="G4YGP3"/>
<keyword evidence="4" id="KW-1185">Reference proteome</keyword>
<name>G4YGP3_PHYSP</name>
<dbReference type="Proteomes" id="UP000002640">
    <property type="component" value="Unassembled WGS sequence"/>
</dbReference>
<feature type="chain" id="PRO_5003471251" evidence="2">
    <location>
        <begin position="21"/>
        <end position="216"/>
    </location>
</feature>
<keyword evidence="2" id="KW-0732">Signal</keyword>
<dbReference type="OMA" id="NIDADMQ"/>
<sequence length="216" mass="22694">MLRRVLAAAIAAQSASVALAATMYKISSSYLGDQCGGTPCAVYASSADSCTPSECSPGSSNIDADMQTVDCSSDFIATMRDKFGDSPYLIKLMNTDATCSKLSVAFGYPASGACVGAYDKSYYVIASLDESGSASVQYYNQRSCLTDDLYQTDSADETALTQHTCSSKGYSWYSSNDVDGSSGSDSTSEVRDDMGEATADSAPLRTSDSPWFCSCS</sequence>
<feature type="signal peptide" evidence="2">
    <location>
        <begin position="1"/>
        <end position="20"/>
    </location>
</feature>